<proteinExistence type="predicted"/>
<keyword evidence="2" id="KW-1185">Reference proteome</keyword>
<comment type="caution">
    <text evidence="1">The sequence shown here is derived from an EMBL/GenBank/DDBJ whole genome shotgun (WGS) entry which is preliminary data.</text>
</comment>
<organism evidence="1 2">
    <name type="scientific">Diversispora eburnea</name>
    <dbReference type="NCBI Taxonomy" id="1213867"/>
    <lineage>
        <taxon>Eukaryota</taxon>
        <taxon>Fungi</taxon>
        <taxon>Fungi incertae sedis</taxon>
        <taxon>Mucoromycota</taxon>
        <taxon>Glomeromycotina</taxon>
        <taxon>Glomeromycetes</taxon>
        <taxon>Diversisporales</taxon>
        <taxon>Diversisporaceae</taxon>
        <taxon>Diversispora</taxon>
    </lineage>
</organism>
<sequence>MAPGIQMNGSQYMISHREATSYSDVQPLSDQTHLKDSSCSVDSLLGTWTCLWKRESSIQGVDSISPLSYFVFATCESLVNSDGTMPKHDDYGSAYAATI</sequence>
<evidence type="ECO:0000313" key="2">
    <source>
        <dbReference type="Proteomes" id="UP000789706"/>
    </source>
</evidence>
<reference evidence="1" key="1">
    <citation type="submission" date="2021-06" db="EMBL/GenBank/DDBJ databases">
        <authorList>
            <person name="Kallberg Y."/>
            <person name="Tangrot J."/>
            <person name="Rosling A."/>
        </authorList>
    </citation>
    <scope>NUCLEOTIDE SEQUENCE</scope>
    <source>
        <strain evidence="1">AZ414A</strain>
    </source>
</reference>
<evidence type="ECO:0000313" key="1">
    <source>
        <dbReference type="EMBL" id="CAG8562026.1"/>
    </source>
</evidence>
<dbReference type="Proteomes" id="UP000789706">
    <property type="component" value="Unassembled WGS sequence"/>
</dbReference>
<gene>
    <name evidence="1" type="ORF">DEBURN_LOCUS7636</name>
</gene>
<accession>A0A9N9BB65</accession>
<name>A0A9N9BB65_9GLOM</name>
<protein>
    <submittedName>
        <fullName evidence="1">9742_t:CDS:1</fullName>
    </submittedName>
</protein>
<dbReference type="EMBL" id="CAJVPK010000957">
    <property type="protein sequence ID" value="CAG8562026.1"/>
    <property type="molecule type" value="Genomic_DNA"/>
</dbReference>
<dbReference type="AlphaFoldDB" id="A0A9N9BB65"/>